<name>A0A5B7FK41_PORTR</name>
<organism evidence="1 2">
    <name type="scientific">Portunus trituberculatus</name>
    <name type="common">Swimming crab</name>
    <name type="synonym">Neptunus trituberculatus</name>
    <dbReference type="NCBI Taxonomy" id="210409"/>
    <lineage>
        <taxon>Eukaryota</taxon>
        <taxon>Metazoa</taxon>
        <taxon>Ecdysozoa</taxon>
        <taxon>Arthropoda</taxon>
        <taxon>Crustacea</taxon>
        <taxon>Multicrustacea</taxon>
        <taxon>Malacostraca</taxon>
        <taxon>Eumalacostraca</taxon>
        <taxon>Eucarida</taxon>
        <taxon>Decapoda</taxon>
        <taxon>Pleocyemata</taxon>
        <taxon>Brachyura</taxon>
        <taxon>Eubrachyura</taxon>
        <taxon>Portunoidea</taxon>
        <taxon>Portunidae</taxon>
        <taxon>Portuninae</taxon>
        <taxon>Portunus</taxon>
    </lineage>
</organism>
<dbReference type="Proteomes" id="UP000324222">
    <property type="component" value="Unassembled WGS sequence"/>
</dbReference>
<accession>A0A5B7FK41</accession>
<evidence type="ECO:0000313" key="2">
    <source>
        <dbReference type="Proteomes" id="UP000324222"/>
    </source>
</evidence>
<reference evidence="1 2" key="1">
    <citation type="submission" date="2019-05" db="EMBL/GenBank/DDBJ databases">
        <title>Another draft genome of Portunus trituberculatus and its Hox gene families provides insights of decapod evolution.</title>
        <authorList>
            <person name="Jeong J.-H."/>
            <person name="Song I."/>
            <person name="Kim S."/>
            <person name="Choi T."/>
            <person name="Kim D."/>
            <person name="Ryu S."/>
            <person name="Kim W."/>
        </authorList>
    </citation>
    <scope>NUCLEOTIDE SEQUENCE [LARGE SCALE GENOMIC DNA]</scope>
    <source>
        <tissue evidence="1">Muscle</tissue>
    </source>
</reference>
<dbReference type="AlphaFoldDB" id="A0A5B7FK41"/>
<proteinExistence type="predicted"/>
<evidence type="ECO:0000313" key="1">
    <source>
        <dbReference type="EMBL" id="MPC48020.1"/>
    </source>
</evidence>
<comment type="caution">
    <text evidence="1">The sequence shown here is derived from an EMBL/GenBank/DDBJ whole genome shotgun (WGS) entry which is preliminary data.</text>
</comment>
<keyword evidence="2" id="KW-1185">Reference proteome</keyword>
<gene>
    <name evidence="1" type="ORF">E2C01_041785</name>
</gene>
<protein>
    <submittedName>
        <fullName evidence="1">Uncharacterized protein</fullName>
    </submittedName>
</protein>
<dbReference type="EMBL" id="VSRR010008057">
    <property type="protein sequence ID" value="MPC48020.1"/>
    <property type="molecule type" value="Genomic_DNA"/>
</dbReference>
<sequence length="59" mass="6936">MGERYNSNWAIFRCAKDLNMSRYNQHRHPIPLEGVEVVRGWSLRQLPQTSRICLSLGHI</sequence>